<dbReference type="Gene3D" id="3.40.1390.30">
    <property type="entry name" value="NIF3 (NGG1p interacting factor 3)-like"/>
    <property type="match status" value="1"/>
</dbReference>
<dbReference type="OrthoDB" id="85198at2157"/>
<dbReference type="RefSeq" id="WP_013296320.1">
    <property type="nucleotide sequence ID" value="NC_014408.1"/>
</dbReference>
<reference evidence="4 5" key="2">
    <citation type="journal article" date="2010" name="J. Bacteriol.">
        <title>Complete genome sequence of Methanothermobacter marburgensis, a methanoarchaeon model organism.</title>
        <authorList>
            <person name="Liesegang H."/>
            <person name="Kaster A.K."/>
            <person name="Wiezer A."/>
            <person name="Goenrich M."/>
            <person name="Wollherr A."/>
            <person name="Seedorf H."/>
            <person name="Gottschalk G."/>
            <person name="Thauer R.K."/>
        </authorList>
    </citation>
    <scope>NUCLEOTIDE SEQUENCE [LARGE SCALE GENOMIC DNA]</scope>
    <source>
        <strain evidence="5">ATCC BAA-927 / DSM 2133 / JCM 14651 / NBRC 100331 / OCM 82 / Marburg</strain>
    </source>
</reference>
<dbReference type="NCBIfam" id="TIGR00486">
    <property type="entry name" value="YbgI_SA1388"/>
    <property type="match status" value="1"/>
</dbReference>
<dbReference type="InterPro" id="IPR002678">
    <property type="entry name" value="DUF34/NIF3"/>
</dbReference>
<comment type="similarity">
    <text evidence="1">Belongs to the GTP cyclohydrolase I type 2/NIF3 family.</text>
</comment>
<keyword evidence="5" id="KW-1185">Reference proteome</keyword>
<keyword evidence="2 3" id="KW-0479">Metal-binding</keyword>
<dbReference type="InterPro" id="IPR036069">
    <property type="entry name" value="DUF34/NIF3_sf"/>
</dbReference>
<feature type="binding site" evidence="3">
    <location>
        <position position="198"/>
    </location>
    <ligand>
        <name>a divalent metal cation</name>
        <dbReference type="ChEBI" id="CHEBI:60240"/>
        <label>1</label>
    </ligand>
</feature>
<feature type="binding site" evidence="3">
    <location>
        <position position="83"/>
    </location>
    <ligand>
        <name>a divalent metal cation</name>
        <dbReference type="ChEBI" id="CHEBI:60240"/>
        <label>1</label>
    </ligand>
</feature>
<feature type="binding site" evidence="3">
    <location>
        <position position="64"/>
    </location>
    <ligand>
        <name>a divalent metal cation</name>
        <dbReference type="ChEBI" id="CHEBI:60240"/>
        <label>2</label>
    </ligand>
</feature>
<evidence type="ECO:0008006" key="6">
    <source>
        <dbReference type="Google" id="ProtNLM"/>
    </source>
</evidence>
<dbReference type="GO" id="GO:0046872">
    <property type="term" value="F:metal ion binding"/>
    <property type="evidence" value="ECO:0007669"/>
    <property type="project" value="UniProtKB-KW"/>
</dbReference>
<dbReference type="PaxDb" id="79929-MTBMA_c15300"/>
<evidence type="ECO:0000256" key="1">
    <source>
        <dbReference type="ARBA" id="ARBA00006964"/>
    </source>
</evidence>
<evidence type="ECO:0000256" key="2">
    <source>
        <dbReference type="ARBA" id="ARBA00022723"/>
    </source>
</evidence>
<dbReference type="STRING" id="79929.MTBMA_c15300"/>
<dbReference type="PANTHER" id="PTHR13799:SF14">
    <property type="entry name" value="GTP CYCLOHYDROLASE 1 TYPE 2 HOMOLOG"/>
    <property type="match status" value="1"/>
</dbReference>
<proteinExistence type="inferred from homology"/>
<sequence>MSKGDTIRIESFIEFMESLAPPEIALQGDRIGYHGPEIEVESVLVLMDYLDDVPVDGYDLLVLHHPPQVEPPIPYYVAHSNWDVADGGACDALADALGLDVESFLDPETGLGRICRGDITLEELMERTCDLRPGTVRVVNPREYLDRVAVVSGFGLSDRDLIKRAFSEGAYVYLSGDLTHASAVLARNLNMTLIDAGHHATEMPGLLRLCDMIEGLGLVVDITDTGTPWTEYRYETF</sequence>
<dbReference type="Pfam" id="PF01784">
    <property type="entry name" value="DUF34_NIF3"/>
    <property type="match status" value="1"/>
</dbReference>
<gene>
    <name evidence="4" type="ordered locus">MTBMA_c15300</name>
</gene>
<evidence type="ECO:0000313" key="5">
    <source>
        <dbReference type="Proteomes" id="UP000000345"/>
    </source>
</evidence>
<feature type="binding site" evidence="3">
    <location>
        <position position="202"/>
    </location>
    <ligand>
        <name>a divalent metal cation</name>
        <dbReference type="ChEBI" id="CHEBI:60240"/>
        <label>1</label>
    </ligand>
</feature>
<dbReference type="KEGG" id="mmg:MTBMA_c15300"/>
<reference key="1">
    <citation type="submission" date="2009-08" db="EMBL/GenBank/DDBJ databases">
        <title>The genome sequence of Methanothermobacter marburgensis.</title>
        <authorList>
            <person name="Kaster A."/>
            <person name="Seedorf H."/>
            <person name="Goenrich M."/>
            <person name="Wiezer A."/>
            <person name="Liesegang H."/>
            <person name="Thauer R."/>
            <person name="Gottschalk G."/>
        </authorList>
    </citation>
    <scope>NUCLEOTIDE SEQUENCE</scope>
    <source>
        <strain>Marburg</strain>
    </source>
</reference>
<protein>
    <recommendedName>
        <fullName evidence="6">GTP cyclohydrolase 1 type 2 homolog</fullName>
    </recommendedName>
</protein>
<dbReference type="HOGENOM" id="CLU_037423_2_0_2"/>
<organism evidence="4 5">
    <name type="scientific">Methanothermobacter marburgensis (strain ATCC BAA-927 / DSM 2133 / JCM 14651 / NBRC 100331 / OCM 82 / Marburg)</name>
    <name type="common">Methanobacterium thermoautotrophicum</name>
    <dbReference type="NCBI Taxonomy" id="79929"/>
    <lineage>
        <taxon>Archaea</taxon>
        <taxon>Methanobacteriati</taxon>
        <taxon>Methanobacteriota</taxon>
        <taxon>Methanomada group</taxon>
        <taxon>Methanobacteria</taxon>
        <taxon>Methanobacteriales</taxon>
        <taxon>Methanobacteriaceae</taxon>
        <taxon>Methanothermobacter</taxon>
    </lineage>
</organism>
<dbReference type="EMBL" id="CP001710">
    <property type="protein sequence ID" value="ADL59109.1"/>
    <property type="molecule type" value="Genomic_DNA"/>
</dbReference>
<evidence type="ECO:0000313" key="4">
    <source>
        <dbReference type="EMBL" id="ADL59109.1"/>
    </source>
</evidence>
<dbReference type="GeneID" id="9705239"/>
<name>D9PY11_METTM</name>
<dbReference type="Proteomes" id="UP000000345">
    <property type="component" value="Chromosome"/>
</dbReference>
<evidence type="ECO:0000256" key="3">
    <source>
        <dbReference type="PIRSR" id="PIRSR602678-1"/>
    </source>
</evidence>
<dbReference type="GeneID" id="77400301"/>
<dbReference type="GO" id="GO:0005737">
    <property type="term" value="C:cytoplasm"/>
    <property type="evidence" value="ECO:0007669"/>
    <property type="project" value="TreeGrafter"/>
</dbReference>
<accession>D9PY11</accession>
<feature type="binding site" evidence="3">
    <location>
        <position position="65"/>
    </location>
    <ligand>
        <name>a divalent metal cation</name>
        <dbReference type="ChEBI" id="CHEBI:60240"/>
        <label>1</label>
    </ligand>
</feature>
<dbReference type="AlphaFoldDB" id="D9PY11"/>
<dbReference type="SUPFAM" id="SSF102705">
    <property type="entry name" value="NIF3 (NGG1p interacting factor 3)-like"/>
    <property type="match status" value="1"/>
</dbReference>
<dbReference type="PANTHER" id="PTHR13799">
    <property type="entry name" value="NGG1 INTERACTING FACTOR 3"/>
    <property type="match status" value="1"/>
</dbReference>